<name>A0A533Q8T5_9BACT</name>
<organism evidence="1 2">
    <name type="scientific">Candidatus Jettenia ecosi</name>
    <dbReference type="NCBI Taxonomy" id="2494326"/>
    <lineage>
        <taxon>Bacteria</taxon>
        <taxon>Pseudomonadati</taxon>
        <taxon>Planctomycetota</taxon>
        <taxon>Candidatus Brocadiia</taxon>
        <taxon>Candidatus Brocadiales</taxon>
        <taxon>Candidatus Brocadiaceae</taxon>
        <taxon>Candidatus Jettenia</taxon>
    </lineage>
</organism>
<evidence type="ECO:0000313" key="2">
    <source>
        <dbReference type="Proteomes" id="UP000319783"/>
    </source>
</evidence>
<dbReference type="AlphaFoldDB" id="A0A533Q8T5"/>
<reference evidence="1 2" key="1">
    <citation type="submission" date="2019-04" db="EMBL/GenBank/DDBJ databases">
        <title>Genome of a novel bacterium Candidatus Jettenia ecosi reconstructed from metagenome of an anammox bioreactor.</title>
        <authorList>
            <person name="Mardanov A.V."/>
            <person name="Beletsky A.V."/>
            <person name="Ravin N.V."/>
            <person name="Botchkova E.A."/>
            <person name="Litti Y.V."/>
            <person name="Nozhevnikova A.N."/>
        </authorList>
    </citation>
    <scope>NUCLEOTIDE SEQUENCE [LARGE SCALE GENOMIC DNA]</scope>
    <source>
        <strain evidence="1">J2</strain>
    </source>
</reference>
<proteinExistence type="predicted"/>
<evidence type="ECO:0000313" key="1">
    <source>
        <dbReference type="EMBL" id="TLD41056.1"/>
    </source>
</evidence>
<protein>
    <submittedName>
        <fullName evidence="1">Uncharacterized protein</fullName>
    </submittedName>
</protein>
<sequence length="49" mass="5713">MPFLLLPHAGIPDKLVPVKLVLMEMGNWEAFWNGMEDYRRFKPTPLLLS</sequence>
<dbReference type="EMBL" id="SULG01000064">
    <property type="protein sequence ID" value="TLD41056.1"/>
    <property type="molecule type" value="Genomic_DNA"/>
</dbReference>
<accession>A0A533Q8T5</accession>
<gene>
    <name evidence="1" type="ORF">JETT_2665</name>
</gene>
<comment type="caution">
    <text evidence="1">The sequence shown here is derived from an EMBL/GenBank/DDBJ whole genome shotgun (WGS) entry which is preliminary data.</text>
</comment>
<dbReference type="Proteomes" id="UP000319783">
    <property type="component" value="Unassembled WGS sequence"/>
</dbReference>